<reference evidence="2 3" key="1">
    <citation type="submission" date="2017-03" db="EMBL/GenBank/DDBJ databases">
        <title>Complete genome sequence of Candidatus 'Thiodictyon syntrophicum' sp. nov. strain Cad16T, a photolithoautotroph purple sulfur bacterium isolated from an alpine meromictic lake.</title>
        <authorList>
            <person name="Luedin S.M."/>
            <person name="Pothier J.F."/>
            <person name="Danza F."/>
            <person name="Storelli N."/>
            <person name="Wittwer M."/>
            <person name="Tonolla M."/>
        </authorList>
    </citation>
    <scope>NUCLEOTIDE SEQUENCE [LARGE SCALE GENOMIC DNA]</scope>
    <source>
        <strain evidence="2 3">Cad16T</strain>
    </source>
</reference>
<proteinExistence type="predicted"/>
<dbReference type="EMBL" id="CP020370">
    <property type="protein sequence ID" value="AUB83738.1"/>
    <property type="molecule type" value="Genomic_DNA"/>
</dbReference>
<keyword evidence="3" id="KW-1185">Reference proteome</keyword>
<dbReference type="PANTHER" id="PTHR32251:SF15">
    <property type="entry name" value="3-OXO-5-ALPHA-STEROID 4-DEHYDROGENASE (DUF1295)"/>
    <property type="match status" value="1"/>
</dbReference>
<feature type="transmembrane region" description="Helical" evidence="1">
    <location>
        <begin position="105"/>
        <end position="133"/>
    </location>
</feature>
<keyword evidence="1" id="KW-0812">Transmembrane</keyword>
<dbReference type="Gene3D" id="1.20.120.1630">
    <property type="match status" value="1"/>
</dbReference>
<feature type="transmembrane region" description="Helical" evidence="1">
    <location>
        <begin position="6"/>
        <end position="25"/>
    </location>
</feature>
<accession>A0A2K8UDR1</accession>
<feature type="transmembrane region" description="Helical" evidence="1">
    <location>
        <begin position="37"/>
        <end position="58"/>
    </location>
</feature>
<feature type="transmembrane region" description="Helical" evidence="1">
    <location>
        <begin position="139"/>
        <end position="159"/>
    </location>
</feature>
<keyword evidence="1" id="KW-0472">Membrane</keyword>
<dbReference type="GO" id="GO:0016020">
    <property type="term" value="C:membrane"/>
    <property type="evidence" value="ECO:0007669"/>
    <property type="project" value="TreeGrafter"/>
</dbReference>
<dbReference type="InterPro" id="IPR010721">
    <property type="entry name" value="UstE-like"/>
</dbReference>
<evidence type="ECO:0000313" key="2">
    <source>
        <dbReference type="EMBL" id="AUB83738.1"/>
    </source>
</evidence>
<feature type="transmembrane region" description="Helical" evidence="1">
    <location>
        <begin position="197"/>
        <end position="225"/>
    </location>
</feature>
<dbReference type="RefSeq" id="WP_100921416.1">
    <property type="nucleotide sequence ID" value="NZ_CP020370.1"/>
</dbReference>
<sequence length="273" mass="30399">MFDLAIFATGLAVALALALLGWILSIPLKNAGLADSLWPLFFVLLGLSYLLGMLGLAGELQGRAWLVFTLVALWGGRLGVYITGRNWGEPEDRRYRAMRAANDPGFWWKSIYLVFGLQAILAWVISLPLLAAMLGQAPLGWLDAAAASLWVIGLGFEALGDRQLARFKAQPGNAGRVMDRGLWRYTRHPNYFGEACLWWAFFLFALAAGGWWTLVSPVLMTWLLLRVSGVSLLEQDIGERRPGYREYIECTNAFIPGPPRRPAHHTRPETPND</sequence>
<dbReference type="AlphaFoldDB" id="A0A2K8UDR1"/>
<keyword evidence="1" id="KW-1133">Transmembrane helix</keyword>
<dbReference type="KEGG" id="tsy:THSYN_24130"/>
<organism evidence="2 3">
    <name type="scientific">Candidatus Thiodictyon syntrophicum</name>
    <dbReference type="NCBI Taxonomy" id="1166950"/>
    <lineage>
        <taxon>Bacteria</taxon>
        <taxon>Pseudomonadati</taxon>
        <taxon>Pseudomonadota</taxon>
        <taxon>Gammaproteobacteria</taxon>
        <taxon>Chromatiales</taxon>
        <taxon>Chromatiaceae</taxon>
        <taxon>Thiodictyon</taxon>
    </lineage>
</organism>
<dbReference type="PANTHER" id="PTHR32251">
    <property type="entry name" value="3-OXO-5-ALPHA-STEROID 4-DEHYDROGENASE"/>
    <property type="match status" value="1"/>
</dbReference>
<dbReference type="OrthoDB" id="9779233at2"/>
<protein>
    <submittedName>
        <fullName evidence="2">Uncharacterized protein</fullName>
    </submittedName>
</protein>
<gene>
    <name evidence="2" type="ORF">THSYN_24130</name>
</gene>
<evidence type="ECO:0000313" key="3">
    <source>
        <dbReference type="Proteomes" id="UP000232638"/>
    </source>
</evidence>
<name>A0A2K8UDR1_9GAMM</name>
<dbReference type="Proteomes" id="UP000232638">
    <property type="component" value="Chromosome"/>
</dbReference>
<dbReference type="Pfam" id="PF06966">
    <property type="entry name" value="DUF1295"/>
    <property type="match status" value="1"/>
</dbReference>
<evidence type="ECO:0000256" key="1">
    <source>
        <dbReference type="SAM" id="Phobius"/>
    </source>
</evidence>
<feature type="transmembrane region" description="Helical" evidence="1">
    <location>
        <begin position="64"/>
        <end position="84"/>
    </location>
</feature>
<dbReference type="PROSITE" id="PS50244">
    <property type="entry name" value="S5A_REDUCTASE"/>
    <property type="match status" value="1"/>
</dbReference>